<proteinExistence type="predicted"/>
<reference evidence="1" key="1">
    <citation type="submission" date="2014-11" db="EMBL/GenBank/DDBJ databases">
        <authorList>
            <person name="Amaro Gonzalez C."/>
        </authorList>
    </citation>
    <scope>NUCLEOTIDE SEQUENCE</scope>
</reference>
<organism evidence="1">
    <name type="scientific">Anguilla anguilla</name>
    <name type="common">European freshwater eel</name>
    <name type="synonym">Muraena anguilla</name>
    <dbReference type="NCBI Taxonomy" id="7936"/>
    <lineage>
        <taxon>Eukaryota</taxon>
        <taxon>Metazoa</taxon>
        <taxon>Chordata</taxon>
        <taxon>Craniata</taxon>
        <taxon>Vertebrata</taxon>
        <taxon>Euteleostomi</taxon>
        <taxon>Actinopterygii</taxon>
        <taxon>Neopterygii</taxon>
        <taxon>Teleostei</taxon>
        <taxon>Anguilliformes</taxon>
        <taxon>Anguillidae</taxon>
        <taxon>Anguilla</taxon>
    </lineage>
</organism>
<reference evidence="1" key="2">
    <citation type="journal article" date="2015" name="Fish Shellfish Immunol.">
        <title>Early steps in the European eel (Anguilla anguilla)-Vibrio vulnificus interaction in the gills: Role of the RtxA13 toxin.</title>
        <authorList>
            <person name="Callol A."/>
            <person name="Pajuelo D."/>
            <person name="Ebbesson L."/>
            <person name="Teles M."/>
            <person name="MacKenzie S."/>
            <person name="Amaro C."/>
        </authorList>
    </citation>
    <scope>NUCLEOTIDE SEQUENCE</scope>
</reference>
<evidence type="ECO:0000313" key="1">
    <source>
        <dbReference type="EMBL" id="JAH54939.1"/>
    </source>
</evidence>
<name>A0A0E9TMN4_ANGAN</name>
<dbReference type="AlphaFoldDB" id="A0A0E9TMN4"/>
<sequence>MPPLIKRFIFPCQDKDWGAKANTNRKVAIPRAREREGSVREG</sequence>
<accession>A0A0E9TMN4</accession>
<dbReference type="EMBL" id="GBXM01053638">
    <property type="protein sequence ID" value="JAH54939.1"/>
    <property type="molecule type" value="Transcribed_RNA"/>
</dbReference>
<protein>
    <submittedName>
        <fullName evidence="1">Uncharacterized protein</fullName>
    </submittedName>
</protein>